<reference evidence="3" key="1">
    <citation type="submission" date="2022-07" db="EMBL/GenBank/DDBJ databases">
        <title>Phylogenomic reconstructions and comparative analyses of Kickxellomycotina fungi.</title>
        <authorList>
            <person name="Reynolds N.K."/>
            <person name="Stajich J.E."/>
            <person name="Barry K."/>
            <person name="Grigoriev I.V."/>
            <person name="Crous P."/>
            <person name="Smith M.E."/>
        </authorList>
    </citation>
    <scope>NUCLEOTIDE SEQUENCE</scope>
    <source>
        <strain evidence="3">NRRL 1565</strain>
    </source>
</reference>
<keyword evidence="4" id="KW-1185">Reference proteome</keyword>
<proteinExistence type="predicted"/>
<feature type="coiled-coil region" evidence="1">
    <location>
        <begin position="284"/>
        <end position="325"/>
    </location>
</feature>
<organism evidence="3 4">
    <name type="scientific">Coemansia guatemalensis</name>
    <dbReference type="NCBI Taxonomy" id="2761395"/>
    <lineage>
        <taxon>Eukaryota</taxon>
        <taxon>Fungi</taxon>
        <taxon>Fungi incertae sedis</taxon>
        <taxon>Zoopagomycota</taxon>
        <taxon>Kickxellomycotina</taxon>
        <taxon>Kickxellomycetes</taxon>
        <taxon>Kickxellales</taxon>
        <taxon>Kickxellaceae</taxon>
        <taxon>Coemansia</taxon>
    </lineage>
</organism>
<dbReference type="OrthoDB" id="5582252at2759"/>
<keyword evidence="1" id="KW-0175">Coiled coil</keyword>
<feature type="region of interest" description="Disordered" evidence="2">
    <location>
        <begin position="228"/>
        <end position="249"/>
    </location>
</feature>
<protein>
    <submittedName>
        <fullName evidence="3">Uncharacterized protein</fullName>
    </submittedName>
</protein>
<dbReference type="EMBL" id="JANBUO010000419">
    <property type="protein sequence ID" value="KAJ2804267.1"/>
    <property type="molecule type" value="Genomic_DNA"/>
</dbReference>
<dbReference type="Proteomes" id="UP001140094">
    <property type="component" value="Unassembled WGS sequence"/>
</dbReference>
<accession>A0A9W8HXC4</accession>
<feature type="compositionally biased region" description="Polar residues" evidence="2">
    <location>
        <begin position="44"/>
        <end position="55"/>
    </location>
</feature>
<evidence type="ECO:0000256" key="2">
    <source>
        <dbReference type="SAM" id="MobiDB-lite"/>
    </source>
</evidence>
<feature type="region of interest" description="Disordered" evidence="2">
    <location>
        <begin position="29"/>
        <end position="90"/>
    </location>
</feature>
<gene>
    <name evidence="3" type="ORF">H4R20_002574</name>
</gene>
<dbReference type="AlphaFoldDB" id="A0A9W8HXC4"/>
<evidence type="ECO:0000313" key="4">
    <source>
        <dbReference type="Proteomes" id="UP001140094"/>
    </source>
</evidence>
<feature type="region of interest" description="Disordered" evidence="2">
    <location>
        <begin position="1"/>
        <end position="20"/>
    </location>
</feature>
<feature type="compositionally biased region" description="Polar residues" evidence="2">
    <location>
        <begin position="230"/>
        <end position="249"/>
    </location>
</feature>
<comment type="caution">
    <text evidence="3">The sequence shown here is derived from an EMBL/GenBank/DDBJ whole genome shotgun (WGS) entry which is preliminary data.</text>
</comment>
<feature type="compositionally biased region" description="Polar residues" evidence="2">
    <location>
        <begin position="1"/>
        <end position="18"/>
    </location>
</feature>
<evidence type="ECO:0000256" key="1">
    <source>
        <dbReference type="SAM" id="Coils"/>
    </source>
</evidence>
<sequence>MHIFNSPKQRNSDQTLANRKSLASSLSSSVKSLFSKRTHPKLTIDTTQKQETSPYRCSAAVDPKKVRHVGSTQSFSAGDDYETAESPDRYSQARARVLAETMRRLQQTRPSTPPTPSSICTGKTLPCFPEEDEYEYQEQEADAVYETGNNERARISHFASDLSVASSTSSSRTFAAHSRPASFIDTGSGDCSPVSAVRPQSLLNSSRETLGVLNTDVHYLDQARDGGSIGSAQSADCKQRASSNSGQRYSVAMSQNLSRRFQTRMTHEYEQRIYCLHTHYSDVIERMEARSRSDSDQLQKLQQQLGSLRQANKQLKAREAELKKRWQHTSSTWGLGGASVLGESRGVSKKLIEFVDHYQDEIQRLTRETATAQQWVITLAELTIGPKKERQTWDEWLNTCLDVLQKRRDDQKEQEWLKKIGWRSTTQVTAAR</sequence>
<name>A0A9W8HXC4_9FUNG</name>
<evidence type="ECO:0000313" key="3">
    <source>
        <dbReference type="EMBL" id="KAJ2804267.1"/>
    </source>
</evidence>